<dbReference type="InterPro" id="IPR050091">
    <property type="entry name" value="PKS_NRPS_Biosynth_Enz"/>
</dbReference>
<keyword evidence="2" id="KW-0597">Phosphoprotein</keyword>
<dbReference type="AlphaFoldDB" id="A0A1J4MDR8"/>
<dbReference type="OrthoDB" id="344041at2759"/>
<dbReference type="GO" id="GO:0004312">
    <property type="term" value="F:fatty acid synthase activity"/>
    <property type="evidence" value="ECO:0007669"/>
    <property type="project" value="TreeGrafter"/>
</dbReference>
<dbReference type="SMART" id="SM00822">
    <property type="entry name" value="PKS_KR"/>
    <property type="match status" value="1"/>
</dbReference>
<sequence>MRGADENGIDAFRYMQRAQHIGKVIIKIPTPFKYLEFDTEIYESKDLIGFEENKCNSEYGIYIITGGLGGIGKIMTKWMLEEGVRKIAILSRNANNDSLKDVPEIQDYLKTDNIQIECIKCDVSILSQVENAFKEISNRFGKSTPIHGIFHAAGILMDGAIASQTIEMMESVYAPKVYGAWNLHDCCEKFEINKNLKYFIH</sequence>
<name>A0A1J4MDR8_9CRYT</name>
<dbReference type="Gene3D" id="3.40.50.720">
    <property type="entry name" value="NAD(P)-binding Rossmann-like Domain"/>
    <property type="match status" value="1"/>
</dbReference>
<evidence type="ECO:0000256" key="1">
    <source>
        <dbReference type="ARBA" id="ARBA00022450"/>
    </source>
</evidence>
<dbReference type="GO" id="GO:0006633">
    <property type="term" value="P:fatty acid biosynthetic process"/>
    <property type="evidence" value="ECO:0007669"/>
    <property type="project" value="TreeGrafter"/>
</dbReference>
<evidence type="ECO:0000259" key="3">
    <source>
        <dbReference type="SMART" id="SM00822"/>
    </source>
</evidence>
<evidence type="ECO:0000256" key="2">
    <source>
        <dbReference type="ARBA" id="ARBA00022553"/>
    </source>
</evidence>
<dbReference type="InterPro" id="IPR036291">
    <property type="entry name" value="NAD(P)-bd_dom_sf"/>
</dbReference>
<evidence type="ECO:0000313" key="4">
    <source>
        <dbReference type="EMBL" id="OII72366.1"/>
    </source>
</evidence>
<dbReference type="EMBL" id="LRBP01000024">
    <property type="protein sequence ID" value="OII72366.1"/>
    <property type="molecule type" value="Genomic_DNA"/>
</dbReference>
<keyword evidence="5" id="KW-1185">Reference proteome</keyword>
<dbReference type="InterPro" id="IPR057326">
    <property type="entry name" value="KR_dom"/>
</dbReference>
<organism evidence="4 5">
    <name type="scientific">Cryptosporidium ubiquitum</name>
    <dbReference type="NCBI Taxonomy" id="857276"/>
    <lineage>
        <taxon>Eukaryota</taxon>
        <taxon>Sar</taxon>
        <taxon>Alveolata</taxon>
        <taxon>Apicomplexa</taxon>
        <taxon>Conoidasida</taxon>
        <taxon>Coccidia</taxon>
        <taxon>Eucoccidiorida</taxon>
        <taxon>Eimeriorina</taxon>
        <taxon>Cryptosporidiidae</taxon>
        <taxon>Cryptosporidium</taxon>
    </lineage>
</organism>
<feature type="domain" description="Ketoreductase" evidence="3">
    <location>
        <begin position="60"/>
        <end position="199"/>
    </location>
</feature>
<dbReference type="RefSeq" id="XP_028873865.1">
    <property type="nucleotide sequence ID" value="XM_029018041.1"/>
</dbReference>
<accession>A0A1J4MDR8</accession>
<dbReference type="PANTHER" id="PTHR43775">
    <property type="entry name" value="FATTY ACID SYNTHASE"/>
    <property type="match status" value="1"/>
</dbReference>
<dbReference type="Proteomes" id="UP000186176">
    <property type="component" value="Unassembled WGS sequence"/>
</dbReference>
<comment type="caution">
    <text evidence="4">The sequence shown here is derived from an EMBL/GenBank/DDBJ whole genome shotgun (WGS) entry which is preliminary data.</text>
</comment>
<reference evidence="4 5" key="1">
    <citation type="submission" date="2016-10" db="EMBL/GenBank/DDBJ databases">
        <title>Reductive evolution of mitochondrial metabolism and differential evolution of invasion-related proteins in Cryptosporidium.</title>
        <authorList>
            <person name="Liu S."/>
            <person name="Roellig D.M."/>
            <person name="Guo Y."/>
            <person name="Li N."/>
            <person name="Frace M.A."/>
            <person name="Tang K."/>
            <person name="Zhang L."/>
            <person name="Feng Y."/>
            <person name="Xiao L."/>
        </authorList>
    </citation>
    <scope>NUCLEOTIDE SEQUENCE [LARGE SCALE GENOMIC DNA]</scope>
    <source>
        <strain evidence="4">39726</strain>
    </source>
</reference>
<dbReference type="InterPro" id="IPR013968">
    <property type="entry name" value="PKS_KR"/>
</dbReference>
<proteinExistence type="predicted"/>
<dbReference type="VEuPathDB" id="CryptoDB:cubi_01029"/>
<keyword evidence="1" id="KW-0596">Phosphopantetheine</keyword>
<protein>
    <recommendedName>
        <fullName evidence="3">Ketoreductase domain-containing protein</fullName>
    </recommendedName>
</protein>
<gene>
    <name evidence="4" type="ORF">cubi_01029</name>
</gene>
<dbReference type="Pfam" id="PF08659">
    <property type="entry name" value="KR"/>
    <property type="match status" value="1"/>
</dbReference>
<dbReference type="PANTHER" id="PTHR43775:SF37">
    <property type="entry name" value="SI:DKEY-61P9.11"/>
    <property type="match status" value="1"/>
</dbReference>
<evidence type="ECO:0000313" key="5">
    <source>
        <dbReference type="Proteomes" id="UP000186176"/>
    </source>
</evidence>
<dbReference type="GeneID" id="39977820"/>
<dbReference type="SUPFAM" id="SSF51735">
    <property type="entry name" value="NAD(P)-binding Rossmann-fold domains"/>
    <property type="match status" value="1"/>
</dbReference>